<accession>A0A0C3A043</accession>
<dbReference type="AlphaFoldDB" id="A0A0C3A043"/>
<proteinExistence type="predicted"/>
<dbReference type="InParanoid" id="A0A0C3A043"/>
<reference evidence="2 3" key="1">
    <citation type="submission" date="2014-04" db="EMBL/GenBank/DDBJ databases">
        <authorList>
            <consortium name="DOE Joint Genome Institute"/>
            <person name="Kuo A."/>
            <person name="Kohler A."/>
            <person name="Nagy L.G."/>
            <person name="Floudas D."/>
            <person name="Copeland A."/>
            <person name="Barry K.W."/>
            <person name="Cichocki N."/>
            <person name="Veneault-Fourrey C."/>
            <person name="LaButti K."/>
            <person name="Lindquist E.A."/>
            <person name="Lipzen A."/>
            <person name="Lundell T."/>
            <person name="Morin E."/>
            <person name="Murat C."/>
            <person name="Sun H."/>
            <person name="Tunlid A."/>
            <person name="Henrissat B."/>
            <person name="Grigoriev I.V."/>
            <person name="Hibbett D.S."/>
            <person name="Martin F."/>
            <person name="Nordberg H.P."/>
            <person name="Cantor M.N."/>
            <person name="Hua S.X."/>
        </authorList>
    </citation>
    <scope>NUCLEOTIDE SEQUENCE [LARGE SCALE GENOMIC DNA]</scope>
    <source>
        <strain evidence="2 3">Foug A</strain>
    </source>
</reference>
<dbReference type="EMBL" id="KN822014">
    <property type="protein sequence ID" value="KIM67028.1"/>
    <property type="molecule type" value="Genomic_DNA"/>
</dbReference>
<evidence type="ECO:0000313" key="3">
    <source>
        <dbReference type="Proteomes" id="UP000053989"/>
    </source>
</evidence>
<sequence length="60" mass="6938">MSRLHVLPFRRWLGGTFSHADNLPEKDSIRNPENSLSSPQFAKLQKRSIYRAKGCIIRGR</sequence>
<feature type="compositionally biased region" description="Polar residues" evidence="1">
    <location>
        <begin position="31"/>
        <end position="40"/>
    </location>
</feature>
<keyword evidence="3" id="KW-1185">Reference proteome</keyword>
<reference evidence="3" key="2">
    <citation type="submission" date="2015-01" db="EMBL/GenBank/DDBJ databases">
        <title>Evolutionary Origins and Diversification of the Mycorrhizal Mutualists.</title>
        <authorList>
            <consortium name="DOE Joint Genome Institute"/>
            <consortium name="Mycorrhizal Genomics Consortium"/>
            <person name="Kohler A."/>
            <person name="Kuo A."/>
            <person name="Nagy L.G."/>
            <person name="Floudas D."/>
            <person name="Copeland A."/>
            <person name="Barry K.W."/>
            <person name="Cichocki N."/>
            <person name="Veneault-Fourrey C."/>
            <person name="LaButti K."/>
            <person name="Lindquist E.A."/>
            <person name="Lipzen A."/>
            <person name="Lundell T."/>
            <person name="Morin E."/>
            <person name="Murat C."/>
            <person name="Riley R."/>
            <person name="Ohm R."/>
            <person name="Sun H."/>
            <person name="Tunlid A."/>
            <person name="Henrissat B."/>
            <person name="Grigoriev I.V."/>
            <person name="Hibbett D.S."/>
            <person name="Martin F."/>
        </authorList>
    </citation>
    <scope>NUCLEOTIDE SEQUENCE [LARGE SCALE GENOMIC DNA]</scope>
    <source>
        <strain evidence="3">Foug A</strain>
    </source>
</reference>
<gene>
    <name evidence="2" type="ORF">SCLCIDRAFT_1210486</name>
</gene>
<evidence type="ECO:0000256" key="1">
    <source>
        <dbReference type="SAM" id="MobiDB-lite"/>
    </source>
</evidence>
<protein>
    <submittedName>
        <fullName evidence="2">Uncharacterized protein</fullName>
    </submittedName>
</protein>
<dbReference type="Proteomes" id="UP000053989">
    <property type="component" value="Unassembled WGS sequence"/>
</dbReference>
<evidence type="ECO:0000313" key="2">
    <source>
        <dbReference type="EMBL" id="KIM67028.1"/>
    </source>
</evidence>
<name>A0A0C3A043_9AGAM</name>
<organism evidence="2 3">
    <name type="scientific">Scleroderma citrinum Foug A</name>
    <dbReference type="NCBI Taxonomy" id="1036808"/>
    <lineage>
        <taxon>Eukaryota</taxon>
        <taxon>Fungi</taxon>
        <taxon>Dikarya</taxon>
        <taxon>Basidiomycota</taxon>
        <taxon>Agaricomycotina</taxon>
        <taxon>Agaricomycetes</taxon>
        <taxon>Agaricomycetidae</taxon>
        <taxon>Boletales</taxon>
        <taxon>Sclerodermatineae</taxon>
        <taxon>Sclerodermataceae</taxon>
        <taxon>Scleroderma</taxon>
    </lineage>
</organism>
<dbReference type="HOGENOM" id="CLU_2943110_0_0_1"/>
<feature type="region of interest" description="Disordered" evidence="1">
    <location>
        <begin position="16"/>
        <end position="40"/>
    </location>
</feature>